<protein>
    <submittedName>
        <fullName evidence="2">Uncharacterized protein</fullName>
    </submittedName>
</protein>
<accession>A0A7J5XTL4</accession>
<evidence type="ECO:0000313" key="2">
    <source>
        <dbReference type="EMBL" id="KAF3840432.1"/>
    </source>
</evidence>
<dbReference type="AlphaFoldDB" id="A0A7J5XTL4"/>
<organism evidence="2 3">
    <name type="scientific">Dissostichus mawsoni</name>
    <name type="common">Antarctic cod</name>
    <dbReference type="NCBI Taxonomy" id="36200"/>
    <lineage>
        <taxon>Eukaryota</taxon>
        <taxon>Metazoa</taxon>
        <taxon>Chordata</taxon>
        <taxon>Craniata</taxon>
        <taxon>Vertebrata</taxon>
        <taxon>Euteleostomi</taxon>
        <taxon>Actinopterygii</taxon>
        <taxon>Neopterygii</taxon>
        <taxon>Teleostei</taxon>
        <taxon>Neoteleostei</taxon>
        <taxon>Acanthomorphata</taxon>
        <taxon>Eupercaria</taxon>
        <taxon>Perciformes</taxon>
        <taxon>Notothenioidei</taxon>
        <taxon>Nototheniidae</taxon>
        <taxon>Dissostichus</taxon>
    </lineage>
</organism>
<gene>
    <name evidence="2" type="ORF">F7725_019149</name>
</gene>
<feature type="compositionally biased region" description="Basic and acidic residues" evidence="1">
    <location>
        <begin position="12"/>
        <end position="23"/>
    </location>
</feature>
<evidence type="ECO:0000256" key="1">
    <source>
        <dbReference type="SAM" id="MobiDB-lite"/>
    </source>
</evidence>
<dbReference type="EMBL" id="JAAKFY010000021">
    <property type="protein sequence ID" value="KAF3840432.1"/>
    <property type="molecule type" value="Genomic_DNA"/>
</dbReference>
<name>A0A7J5XTL4_DISMA</name>
<reference evidence="2 3" key="1">
    <citation type="submission" date="2020-03" db="EMBL/GenBank/DDBJ databases">
        <title>Dissostichus mawsoni Genome sequencing and assembly.</title>
        <authorList>
            <person name="Park H."/>
        </authorList>
    </citation>
    <scope>NUCLEOTIDE SEQUENCE [LARGE SCALE GENOMIC DNA]</scope>
    <source>
        <strain evidence="2">DM0001</strain>
        <tissue evidence="2">Muscle</tissue>
    </source>
</reference>
<evidence type="ECO:0000313" key="3">
    <source>
        <dbReference type="Proteomes" id="UP000518266"/>
    </source>
</evidence>
<feature type="compositionally biased region" description="Low complexity" evidence="1">
    <location>
        <begin position="90"/>
        <end position="114"/>
    </location>
</feature>
<sequence length="239" mass="24968">MGCSSSSAQTVDQEKRPGTKPEEANGDTVAVRNGFIVEDAQTIEDQIQLPVQTALPDNFQPGADDEADVVLVALEAQEDLGSGEDLLSAPEPQLEPVSPSEPVPETAAPTEAYTEPEAAVEVLEALPHLEKAVPVETLLSEATPVVEALVEEATADLAVQAEAPADVAVQAEDAADVAVQAEDLAVVAEQAEAPVVVEEAAALAVEAPAVVAAHIRDAPKNINPKLPLEENWKENKTKQ</sequence>
<comment type="caution">
    <text evidence="2">The sequence shown here is derived from an EMBL/GenBank/DDBJ whole genome shotgun (WGS) entry which is preliminary data.</text>
</comment>
<keyword evidence="3" id="KW-1185">Reference proteome</keyword>
<dbReference type="Proteomes" id="UP000518266">
    <property type="component" value="Unassembled WGS sequence"/>
</dbReference>
<feature type="region of interest" description="Disordered" evidence="1">
    <location>
        <begin position="81"/>
        <end position="114"/>
    </location>
</feature>
<dbReference type="OrthoDB" id="8932515at2759"/>
<proteinExistence type="predicted"/>
<feature type="region of interest" description="Disordered" evidence="1">
    <location>
        <begin position="1"/>
        <end position="30"/>
    </location>
</feature>
<feature type="compositionally biased region" description="Polar residues" evidence="1">
    <location>
        <begin position="1"/>
        <end position="11"/>
    </location>
</feature>